<proteinExistence type="predicted"/>
<name>A0A239GM74_9ACTN</name>
<keyword evidence="2" id="KW-1185">Reference proteome</keyword>
<evidence type="ECO:0000313" key="1">
    <source>
        <dbReference type="EMBL" id="SNS69878.1"/>
    </source>
</evidence>
<reference evidence="2" key="1">
    <citation type="submission" date="2017-06" db="EMBL/GenBank/DDBJ databases">
        <authorList>
            <person name="Varghese N."/>
            <person name="Submissions S."/>
        </authorList>
    </citation>
    <scope>NUCLEOTIDE SEQUENCE [LARGE SCALE GENOMIC DNA]</scope>
    <source>
        <strain evidence="2">DSM 46839</strain>
    </source>
</reference>
<organism evidence="1 2">
    <name type="scientific">Geodermatophilus pulveris</name>
    <dbReference type="NCBI Taxonomy" id="1564159"/>
    <lineage>
        <taxon>Bacteria</taxon>
        <taxon>Bacillati</taxon>
        <taxon>Actinomycetota</taxon>
        <taxon>Actinomycetes</taxon>
        <taxon>Geodermatophilales</taxon>
        <taxon>Geodermatophilaceae</taxon>
        <taxon>Geodermatophilus</taxon>
    </lineage>
</organism>
<sequence length="195" mass="22158">MSFKPERWASVSQDLPPYCTASGKISRGDLFTIASRGRDDDVLWQLFAASYVWGQGNNGYGLARLKRILSVTPKDQLVALIREAFSAGDRHGPMAAYDVLRGEHRYRAAGPHWGAAFFTKALYIGLRNGPASPLILDRVMARRVSKLSDMPHLLYRGFGYNWSPYRYGVYLAWMRQTAKKFDVKPELLEFALFKM</sequence>
<dbReference type="Pfam" id="PF21790">
    <property type="entry name" value="OGG"/>
    <property type="match status" value="1"/>
</dbReference>
<dbReference type="Proteomes" id="UP000198373">
    <property type="component" value="Unassembled WGS sequence"/>
</dbReference>
<evidence type="ECO:0000313" key="2">
    <source>
        <dbReference type="Proteomes" id="UP000198373"/>
    </source>
</evidence>
<dbReference type="AlphaFoldDB" id="A0A239GM74"/>
<accession>A0A239GM74</accession>
<dbReference type="EMBL" id="FZOO01000006">
    <property type="protein sequence ID" value="SNS69878.1"/>
    <property type="molecule type" value="Genomic_DNA"/>
</dbReference>
<protein>
    <submittedName>
        <fullName evidence="1">Uncharacterized protein</fullName>
    </submittedName>
</protein>
<gene>
    <name evidence="1" type="ORF">SAMN06893096_106261</name>
</gene>
<dbReference type="InterPro" id="IPR048868">
    <property type="entry name" value="OGG-like_put"/>
</dbReference>